<reference evidence="3" key="1">
    <citation type="submission" date="2018-06" db="EMBL/GenBank/DDBJ databases">
        <title>Genome assembly of Danube salmon.</title>
        <authorList>
            <person name="Macqueen D.J."/>
            <person name="Gundappa M.K."/>
        </authorList>
    </citation>
    <scope>NUCLEOTIDE SEQUENCE [LARGE SCALE GENOMIC DNA]</scope>
</reference>
<dbReference type="Gene3D" id="3.40.50.1820">
    <property type="entry name" value="alpha/beta hydrolase"/>
    <property type="match status" value="1"/>
</dbReference>
<dbReference type="STRING" id="62062.ENSHHUP00000053298"/>
<dbReference type="Pfam" id="PF08840">
    <property type="entry name" value="BAAT_C"/>
    <property type="match status" value="1"/>
</dbReference>
<reference evidence="2" key="2">
    <citation type="submission" date="2025-08" db="UniProtKB">
        <authorList>
            <consortium name="Ensembl"/>
        </authorList>
    </citation>
    <scope>IDENTIFICATION</scope>
</reference>
<feature type="domain" description="BAAT/Acyl-CoA thioester hydrolase C-terminal" evidence="1">
    <location>
        <begin position="13"/>
        <end position="118"/>
    </location>
</feature>
<dbReference type="InterPro" id="IPR029058">
    <property type="entry name" value="AB_hydrolase_fold"/>
</dbReference>
<evidence type="ECO:0000313" key="3">
    <source>
        <dbReference type="Proteomes" id="UP000314982"/>
    </source>
</evidence>
<keyword evidence="3" id="KW-1185">Reference proteome</keyword>
<dbReference type="PANTHER" id="PTHR10824:SF36">
    <property type="entry name" value="ACYL-COA THIOESTERASE 17-RELATED"/>
    <property type="match status" value="1"/>
</dbReference>
<dbReference type="InterPro" id="IPR014940">
    <property type="entry name" value="BAAT_C"/>
</dbReference>
<dbReference type="Proteomes" id="UP000314982">
    <property type="component" value="Unassembled WGS sequence"/>
</dbReference>
<dbReference type="GO" id="GO:0006631">
    <property type="term" value="P:fatty acid metabolic process"/>
    <property type="evidence" value="ECO:0007669"/>
    <property type="project" value="TreeGrafter"/>
</dbReference>
<dbReference type="GO" id="GO:0006637">
    <property type="term" value="P:acyl-CoA metabolic process"/>
    <property type="evidence" value="ECO:0007669"/>
    <property type="project" value="TreeGrafter"/>
</dbReference>
<dbReference type="PANTHER" id="PTHR10824">
    <property type="entry name" value="ACYL-COENZYME A THIOESTERASE-RELATED"/>
    <property type="match status" value="1"/>
</dbReference>
<evidence type="ECO:0000259" key="1">
    <source>
        <dbReference type="Pfam" id="PF08840"/>
    </source>
</evidence>
<dbReference type="SUPFAM" id="SSF53474">
    <property type="entry name" value="alpha/beta-Hydrolases"/>
    <property type="match status" value="1"/>
</dbReference>
<proteinExistence type="predicted"/>
<dbReference type="Ensembl" id="ENSHHUT00000055162.1">
    <property type="protein sequence ID" value="ENSHHUP00000053298.1"/>
    <property type="gene ID" value="ENSHHUG00000032004.1"/>
</dbReference>
<dbReference type="GO" id="GO:0047617">
    <property type="term" value="F:fatty acyl-CoA hydrolase activity"/>
    <property type="evidence" value="ECO:0007669"/>
    <property type="project" value="TreeGrafter"/>
</dbReference>
<accession>A0A4W5NTV0</accession>
<dbReference type="AlphaFoldDB" id="A0A4W5NTV0"/>
<dbReference type="GeneTree" id="ENSGT01010000222336"/>
<name>A0A4W5NTV0_9TELE</name>
<evidence type="ECO:0000313" key="2">
    <source>
        <dbReference type="Ensembl" id="ENSHHUP00000053298.1"/>
    </source>
</evidence>
<organism evidence="2 3">
    <name type="scientific">Hucho hucho</name>
    <name type="common">huchen</name>
    <dbReference type="NCBI Taxonomy" id="62062"/>
    <lineage>
        <taxon>Eukaryota</taxon>
        <taxon>Metazoa</taxon>
        <taxon>Chordata</taxon>
        <taxon>Craniata</taxon>
        <taxon>Vertebrata</taxon>
        <taxon>Euteleostomi</taxon>
        <taxon>Actinopterygii</taxon>
        <taxon>Neopterygii</taxon>
        <taxon>Teleostei</taxon>
        <taxon>Protacanthopterygii</taxon>
        <taxon>Salmoniformes</taxon>
        <taxon>Salmonidae</taxon>
        <taxon>Salmoninae</taxon>
        <taxon>Hucho</taxon>
    </lineage>
</organism>
<reference evidence="2" key="3">
    <citation type="submission" date="2025-09" db="UniProtKB">
        <authorList>
            <consortium name="Ensembl"/>
        </authorList>
    </citation>
    <scope>IDENTIFICATION</scope>
</reference>
<sequence>MNGDGYKTRFDEEGRVVWRDIILPIPIDPGEKVDMGRIKCPLMLVVGEDDQNWARVESAKDIAQMMRAAGNEHLLTILQYPDAGHLIELPYTPHFRASNFIVPQTLQKVIMLWKGTQSSTPMLKKTPGKRALAFYGNTCIPAMTLSLRPSCDVTPEKPPGHSMID</sequence>
<protein>
    <recommendedName>
        <fullName evidence="1">BAAT/Acyl-CoA thioester hydrolase C-terminal domain-containing protein</fullName>
    </recommendedName>
</protein>